<feature type="domain" description="TraD/TraG TraM recognition site" evidence="7">
    <location>
        <begin position="300"/>
        <end position="426"/>
    </location>
</feature>
<dbReference type="Gene3D" id="3.40.50.300">
    <property type="entry name" value="P-loop containing nucleotide triphosphate hydrolases"/>
    <property type="match status" value="2"/>
</dbReference>
<evidence type="ECO:0000256" key="2">
    <source>
        <dbReference type="ARBA" id="ARBA00022475"/>
    </source>
</evidence>
<comment type="subcellular location">
    <subcellularLocation>
        <location evidence="1">Cell membrane</location>
        <topology evidence="1">Multi-pass membrane protein</topology>
    </subcellularLocation>
</comment>
<keyword evidence="8" id="KW-0614">Plasmid</keyword>
<dbReference type="PANTHER" id="PTHR37937">
    <property type="entry name" value="CONJUGATIVE TRANSFER: DNA TRANSPORT"/>
    <property type="match status" value="1"/>
</dbReference>
<evidence type="ECO:0000256" key="6">
    <source>
        <dbReference type="SAM" id="Phobius"/>
    </source>
</evidence>
<accession>A0AAU7T1N7</accession>
<dbReference type="CDD" id="cd01127">
    <property type="entry name" value="TrwB_TraG_TraD_VirD4"/>
    <property type="match status" value="1"/>
</dbReference>
<keyword evidence="3 6" id="KW-0812">Transmembrane</keyword>
<keyword evidence="4 6" id="KW-1133">Transmembrane helix</keyword>
<evidence type="ECO:0000259" key="7">
    <source>
        <dbReference type="Pfam" id="PF12696"/>
    </source>
</evidence>
<sequence length="478" mass="54042">MLTDVFIHIIFIFLGMLFIALLERTFIPYKDKFLKSVTKKSSTERDAKTDVRKIQDFLPTSQGKFDPEDYYEKGMTFLGLENKTPIYLKGIPPHIHVIGTTGSGKTVFIQSFCNQWLINGGSLVCGDPKFDEYLIFALKKGAKDAGVPCYILDLNSDIRQINLLHGATKRQVRSLLEAAMGLERTGKPSDFYKAKDRKMARDIADLVRDGDTFESLYRDHAKTMLKTAENFEQNFSELANLPAINARQGIPLTDILNIGGVLYMIGSMDAQDIKMVQRMVLIRVKQIAEERDRIKETPKRILFVCDEAQHFVSRTFLDAFGAARDKGLTMLLAHQSISDFKDSESGLDGQATFERIFENTALKLVYRLQSPETAKLFADKSGDIQVDEEVREVDKSFSLVESTSGGKRVIRQAERPRFDKNMILNLPNSCGIVFSTEVTKMVFTSPVKVTKNYEDLAVHDFGEGKNIDLDESQEIFLD</sequence>
<dbReference type="EMBL" id="CP157983">
    <property type="protein sequence ID" value="XBU17307.1"/>
    <property type="molecule type" value="Genomic_DNA"/>
</dbReference>
<evidence type="ECO:0000256" key="4">
    <source>
        <dbReference type="ARBA" id="ARBA00022989"/>
    </source>
</evidence>
<evidence type="ECO:0000256" key="3">
    <source>
        <dbReference type="ARBA" id="ARBA00022692"/>
    </source>
</evidence>
<geneLocation type="plasmid" evidence="8">
    <name>unnamed2</name>
</geneLocation>
<dbReference type="SUPFAM" id="SSF52540">
    <property type="entry name" value="P-loop containing nucleoside triphosphate hydrolases"/>
    <property type="match status" value="1"/>
</dbReference>
<dbReference type="InterPro" id="IPR051539">
    <property type="entry name" value="T4SS-coupling_protein"/>
</dbReference>
<dbReference type="RefSeq" id="WP_349929915.1">
    <property type="nucleotide sequence ID" value="NZ_CP157983.1"/>
</dbReference>
<feature type="transmembrane region" description="Helical" evidence="6">
    <location>
        <begin position="6"/>
        <end position="27"/>
    </location>
</feature>
<organism evidence="8">
    <name type="scientific">Acinetobacter sp. A1-4-2</name>
    <dbReference type="NCBI Taxonomy" id="3156489"/>
    <lineage>
        <taxon>Bacteria</taxon>
        <taxon>Pseudomonadati</taxon>
        <taxon>Pseudomonadota</taxon>
        <taxon>Gammaproteobacteria</taxon>
        <taxon>Moraxellales</taxon>
        <taxon>Moraxellaceae</taxon>
        <taxon>Acinetobacter</taxon>
    </lineage>
</organism>
<dbReference type="InterPro" id="IPR027417">
    <property type="entry name" value="P-loop_NTPase"/>
</dbReference>
<dbReference type="PIRSF" id="PIRSF003273">
    <property type="entry name" value="Mobilization_MobA"/>
    <property type="match status" value="1"/>
</dbReference>
<gene>
    <name evidence="8" type="ORF">ABJ384_15615</name>
</gene>
<keyword evidence="5 6" id="KW-0472">Membrane</keyword>
<reference evidence="8" key="1">
    <citation type="submission" date="2024-06" db="EMBL/GenBank/DDBJ databases">
        <authorList>
            <person name="Song Z."/>
        </authorList>
    </citation>
    <scope>NUCLEOTIDE SEQUENCE</scope>
    <source>
        <strain evidence="8">A1-4-2</strain>
        <plasmid evidence="8">unnamed2</plasmid>
    </source>
</reference>
<dbReference type="PANTHER" id="PTHR37937:SF1">
    <property type="entry name" value="CONJUGATIVE TRANSFER: DNA TRANSPORT"/>
    <property type="match status" value="1"/>
</dbReference>
<dbReference type="AlphaFoldDB" id="A0AAU7T1N7"/>
<name>A0AAU7T1N7_9GAMM</name>
<keyword evidence="2" id="KW-1003">Cell membrane</keyword>
<dbReference type="InterPro" id="IPR016387">
    <property type="entry name" value="Mobilization_MobA"/>
</dbReference>
<dbReference type="Pfam" id="PF12696">
    <property type="entry name" value="TraG-D_C"/>
    <property type="match status" value="1"/>
</dbReference>
<evidence type="ECO:0000256" key="5">
    <source>
        <dbReference type="ARBA" id="ARBA00023136"/>
    </source>
</evidence>
<dbReference type="GO" id="GO:0005886">
    <property type="term" value="C:plasma membrane"/>
    <property type="evidence" value="ECO:0007669"/>
    <property type="project" value="UniProtKB-SubCell"/>
</dbReference>
<protein>
    <submittedName>
        <fullName evidence="8">TraM recognition domain-containing protein</fullName>
    </submittedName>
</protein>
<evidence type="ECO:0000313" key="8">
    <source>
        <dbReference type="EMBL" id="XBU17307.1"/>
    </source>
</evidence>
<dbReference type="InterPro" id="IPR032689">
    <property type="entry name" value="TraG-D_C"/>
</dbReference>
<proteinExistence type="predicted"/>
<evidence type="ECO:0000256" key="1">
    <source>
        <dbReference type="ARBA" id="ARBA00004651"/>
    </source>
</evidence>